<dbReference type="PANTHER" id="PTHR43798">
    <property type="entry name" value="MONOACYLGLYCEROL LIPASE"/>
    <property type="match status" value="1"/>
</dbReference>
<evidence type="ECO:0000256" key="1">
    <source>
        <dbReference type="ARBA" id="ARBA00022801"/>
    </source>
</evidence>
<dbReference type="InterPro" id="IPR050266">
    <property type="entry name" value="AB_hydrolase_sf"/>
</dbReference>
<dbReference type="PRINTS" id="PR00111">
    <property type="entry name" value="ABHYDROLASE"/>
</dbReference>
<dbReference type="PANTHER" id="PTHR43798:SF31">
    <property type="entry name" value="AB HYDROLASE SUPERFAMILY PROTEIN YCLE"/>
    <property type="match status" value="1"/>
</dbReference>
<dbReference type="EMBL" id="JBHRXV010000009">
    <property type="protein sequence ID" value="MFC3712908.1"/>
    <property type="molecule type" value="Genomic_DNA"/>
</dbReference>
<keyword evidence="1 3" id="KW-0378">Hydrolase</keyword>
<dbReference type="InterPro" id="IPR000639">
    <property type="entry name" value="Epox_hydrolase-like"/>
</dbReference>
<protein>
    <submittedName>
        <fullName evidence="3">Alpha/beta fold hydrolase</fullName>
    </submittedName>
</protein>
<dbReference type="Pfam" id="PF00561">
    <property type="entry name" value="Abhydrolase_1"/>
    <property type="match status" value="1"/>
</dbReference>
<accession>A0ABV7XB34</accession>
<dbReference type="SUPFAM" id="SSF53474">
    <property type="entry name" value="alpha/beta-Hydrolases"/>
    <property type="match status" value="1"/>
</dbReference>
<comment type="caution">
    <text evidence="3">The sequence shown here is derived from an EMBL/GenBank/DDBJ whole genome shotgun (WGS) entry which is preliminary data.</text>
</comment>
<name>A0ABV7XB34_9SPHN</name>
<dbReference type="Gene3D" id="3.40.50.1820">
    <property type="entry name" value="alpha/beta hydrolase"/>
    <property type="match status" value="1"/>
</dbReference>
<keyword evidence="4" id="KW-1185">Reference proteome</keyword>
<dbReference type="InterPro" id="IPR029058">
    <property type="entry name" value="AB_hydrolase_fold"/>
</dbReference>
<evidence type="ECO:0000313" key="4">
    <source>
        <dbReference type="Proteomes" id="UP001595615"/>
    </source>
</evidence>
<evidence type="ECO:0000313" key="3">
    <source>
        <dbReference type="EMBL" id="MFC3712908.1"/>
    </source>
</evidence>
<evidence type="ECO:0000259" key="2">
    <source>
        <dbReference type="Pfam" id="PF00561"/>
    </source>
</evidence>
<gene>
    <name evidence="3" type="ORF">ACFOMD_10020</name>
</gene>
<sequence length="274" mass="30076">MSEPKLFQHAQGKLAYHEFGSGSEVLVLLHGGGPGAGGLSNYRRNVDTLGAEYRLIVPDFPGFGDSDPIDMSGGVFASFAGVIVELLDHLGIAKAHYVGNSLGGAVSLKTALDHGDRVDKLILMGAAGGKQILTPALSEGLKHLFGYYRGPGPSLEKLRVFLSTMVHDVTALTPELIEERYRVSTDPRQIAHNPFGQDPMPVIEELWREPLARVTHKTLMIWGRDDRTIPLDSALIYLAQLPDAELHVFSNCGHWAQWEKAPEFNRLVSEFLTR</sequence>
<dbReference type="Proteomes" id="UP001595615">
    <property type="component" value="Unassembled WGS sequence"/>
</dbReference>
<organism evidence="3 4">
    <name type="scientific">Sphingoaurantiacus capsulatus</name>
    <dbReference type="NCBI Taxonomy" id="1771310"/>
    <lineage>
        <taxon>Bacteria</taxon>
        <taxon>Pseudomonadati</taxon>
        <taxon>Pseudomonadota</taxon>
        <taxon>Alphaproteobacteria</taxon>
        <taxon>Sphingomonadales</taxon>
        <taxon>Sphingosinicellaceae</taxon>
        <taxon>Sphingoaurantiacus</taxon>
    </lineage>
</organism>
<dbReference type="GO" id="GO:0016787">
    <property type="term" value="F:hydrolase activity"/>
    <property type="evidence" value="ECO:0007669"/>
    <property type="project" value="UniProtKB-KW"/>
</dbReference>
<proteinExistence type="predicted"/>
<dbReference type="PRINTS" id="PR00412">
    <property type="entry name" value="EPOXHYDRLASE"/>
</dbReference>
<dbReference type="InterPro" id="IPR000073">
    <property type="entry name" value="AB_hydrolase_1"/>
</dbReference>
<reference evidence="4" key="1">
    <citation type="journal article" date="2019" name="Int. J. Syst. Evol. Microbiol.">
        <title>The Global Catalogue of Microorganisms (GCM) 10K type strain sequencing project: providing services to taxonomists for standard genome sequencing and annotation.</title>
        <authorList>
            <consortium name="The Broad Institute Genomics Platform"/>
            <consortium name="The Broad Institute Genome Sequencing Center for Infectious Disease"/>
            <person name="Wu L."/>
            <person name="Ma J."/>
        </authorList>
    </citation>
    <scope>NUCLEOTIDE SEQUENCE [LARGE SCALE GENOMIC DNA]</scope>
    <source>
        <strain evidence="4">KCTC 42644</strain>
    </source>
</reference>
<feature type="domain" description="AB hydrolase-1" evidence="2">
    <location>
        <begin position="26"/>
        <end position="261"/>
    </location>
</feature>
<dbReference type="RefSeq" id="WP_380860715.1">
    <property type="nucleotide sequence ID" value="NZ_JBHRXV010000009.1"/>
</dbReference>